<feature type="compositionally biased region" description="Pro residues" evidence="1">
    <location>
        <begin position="21"/>
        <end position="64"/>
    </location>
</feature>
<dbReference type="EMBL" id="JAVIJP010000013">
    <property type="protein sequence ID" value="KAL3646143.1"/>
    <property type="molecule type" value="Genomic_DNA"/>
</dbReference>
<dbReference type="SUPFAM" id="SSF50370">
    <property type="entry name" value="Ricin B-like lectins"/>
    <property type="match status" value="1"/>
</dbReference>
<gene>
    <name evidence="2" type="ORF">CASFOL_011323</name>
</gene>
<dbReference type="PANTHER" id="PTHR31257">
    <property type="entry name" value="RICIN B-LIKE LECTIN EULS3"/>
    <property type="match status" value="1"/>
</dbReference>
<evidence type="ECO:0000256" key="1">
    <source>
        <dbReference type="SAM" id="MobiDB-lite"/>
    </source>
</evidence>
<keyword evidence="3" id="KW-1185">Reference proteome</keyword>
<evidence type="ECO:0000313" key="3">
    <source>
        <dbReference type="Proteomes" id="UP001632038"/>
    </source>
</evidence>
<evidence type="ECO:0000313" key="2">
    <source>
        <dbReference type="EMBL" id="KAL3646143.1"/>
    </source>
</evidence>
<proteinExistence type="predicted"/>
<accession>A0ABD3DVK2</accession>
<reference evidence="3" key="1">
    <citation type="journal article" date="2024" name="IScience">
        <title>Strigolactones Initiate the Formation of Haustorium-like Structures in Castilleja.</title>
        <authorList>
            <person name="Buerger M."/>
            <person name="Peterson D."/>
            <person name="Chory J."/>
        </authorList>
    </citation>
    <scope>NUCLEOTIDE SEQUENCE [LARGE SCALE GENOMIC DNA]</scope>
</reference>
<protein>
    <submittedName>
        <fullName evidence="2">Uncharacterized protein</fullName>
    </submittedName>
</protein>
<feature type="region of interest" description="Disordered" evidence="1">
    <location>
        <begin position="1"/>
        <end position="139"/>
    </location>
</feature>
<sequence>MDYPHGRHPHHRREEEEQFRHPPPGRPHPPPFYGGEEPPPPLHPHPPPFYGGEGPSPPARPHPPASYGGDAPPPPQVYHTSHVGPPGPGSYHSPPPPVVPNYHPVPPPTAADHPQQHPHMPNFPPTIDHHSHHKEEDLNNKPSFKMYTKAEPNYALTIRDGKVVLTRADPSDPLQHWIKDVKFSTRVKDEEGFPSFALVNKATGQAIKHSTGATHPVQLTKHNPNGLDESILWTESNDLGDGYRAIRMVNNIRLNIDALNGDQNHGGVRDGTKIVLWEWKKGDNQRWKICPH</sequence>
<dbReference type="PANTHER" id="PTHR31257:SF2">
    <property type="entry name" value="RICIN B-LIKE LECTIN EULS3"/>
    <property type="match status" value="1"/>
</dbReference>
<dbReference type="AlphaFoldDB" id="A0ABD3DVK2"/>
<comment type="caution">
    <text evidence="2">The sequence shown here is derived from an EMBL/GenBank/DDBJ whole genome shotgun (WGS) entry which is preliminary data.</text>
</comment>
<feature type="compositionally biased region" description="Pro residues" evidence="1">
    <location>
        <begin position="85"/>
        <end position="109"/>
    </location>
</feature>
<name>A0ABD3DVK2_9LAMI</name>
<feature type="compositionally biased region" description="Basic and acidic residues" evidence="1">
    <location>
        <begin position="127"/>
        <end position="139"/>
    </location>
</feature>
<dbReference type="InterPro" id="IPR040249">
    <property type="entry name" value="Ricin_B-like_lectin_EULS3-like"/>
</dbReference>
<dbReference type="CDD" id="cd23431">
    <property type="entry name" value="beta-trefoil_Ricin_AtEULS3-like"/>
    <property type="match status" value="1"/>
</dbReference>
<feature type="compositionally biased region" description="Basic residues" evidence="1">
    <location>
        <begin position="1"/>
        <end position="11"/>
    </location>
</feature>
<organism evidence="2 3">
    <name type="scientific">Castilleja foliolosa</name>
    <dbReference type="NCBI Taxonomy" id="1961234"/>
    <lineage>
        <taxon>Eukaryota</taxon>
        <taxon>Viridiplantae</taxon>
        <taxon>Streptophyta</taxon>
        <taxon>Embryophyta</taxon>
        <taxon>Tracheophyta</taxon>
        <taxon>Spermatophyta</taxon>
        <taxon>Magnoliopsida</taxon>
        <taxon>eudicotyledons</taxon>
        <taxon>Gunneridae</taxon>
        <taxon>Pentapetalae</taxon>
        <taxon>asterids</taxon>
        <taxon>lamiids</taxon>
        <taxon>Lamiales</taxon>
        <taxon>Orobanchaceae</taxon>
        <taxon>Pedicularideae</taxon>
        <taxon>Castillejinae</taxon>
        <taxon>Castilleja</taxon>
    </lineage>
</organism>
<dbReference type="InterPro" id="IPR035992">
    <property type="entry name" value="Ricin_B-like_lectins"/>
</dbReference>
<dbReference type="Gene3D" id="2.80.10.50">
    <property type="match status" value="1"/>
</dbReference>
<dbReference type="Proteomes" id="UP001632038">
    <property type="component" value="Unassembled WGS sequence"/>
</dbReference>